<comment type="caution">
    <text evidence="1">The sequence shown here is derived from an EMBL/GenBank/DDBJ whole genome shotgun (WGS) entry which is preliminary data.</text>
</comment>
<organism evidence="1 2">
    <name type="scientific">Thelohanellus kitauei</name>
    <name type="common">Myxosporean</name>
    <dbReference type="NCBI Taxonomy" id="669202"/>
    <lineage>
        <taxon>Eukaryota</taxon>
        <taxon>Metazoa</taxon>
        <taxon>Cnidaria</taxon>
        <taxon>Myxozoa</taxon>
        <taxon>Myxosporea</taxon>
        <taxon>Bivalvulida</taxon>
        <taxon>Platysporina</taxon>
        <taxon>Myxobolidae</taxon>
        <taxon>Thelohanellus</taxon>
    </lineage>
</organism>
<dbReference type="AlphaFoldDB" id="A0A0C2JI22"/>
<dbReference type="EMBL" id="JWZT01002658">
    <property type="protein sequence ID" value="KII68968.1"/>
    <property type="molecule type" value="Genomic_DNA"/>
</dbReference>
<gene>
    <name evidence="1" type="ORF">RF11_01533</name>
</gene>
<evidence type="ECO:0000313" key="2">
    <source>
        <dbReference type="Proteomes" id="UP000031668"/>
    </source>
</evidence>
<keyword evidence="2" id="KW-1185">Reference proteome</keyword>
<evidence type="ECO:0000313" key="1">
    <source>
        <dbReference type="EMBL" id="KII68968.1"/>
    </source>
</evidence>
<dbReference type="Proteomes" id="UP000031668">
    <property type="component" value="Unassembled WGS sequence"/>
</dbReference>
<proteinExistence type="predicted"/>
<sequence>MILQRNIPLMNIHDLNIEFISPINTPPVKANSLEISYNVKIFTGKTNYYSTNGVNQKLIWTSFNYLGNGQSSGSRLIGRTPRRDASVNSLLVNASEIKKIMSADLDGPLAFRVL</sequence>
<name>A0A0C2JI22_THEKT</name>
<accession>A0A0C2JI22</accession>
<protein>
    <submittedName>
        <fullName evidence="1">Uncharacterized protein</fullName>
    </submittedName>
</protein>
<reference evidence="1 2" key="1">
    <citation type="journal article" date="2014" name="Genome Biol. Evol.">
        <title>The genome of the myxosporean Thelohanellus kitauei shows adaptations to nutrient acquisition within its fish host.</title>
        <authorList>
            <person name="Yang Y."/>
            <person name="Xiong J."/>
            <person name="Zhou Z."/>
            <person name="Huo F."/>
            <person name="Miao W."/>
            <person name="Ran C."/>
            <person name="Liu Y."/>
            <person name="Zhang J."/>
            <person name="Feng J."/>
            <person name="Wang M."/>
            <person name="Wang M."/>
            <person name="Wang L."/>
            <person name="Yao B."/>
        </authorList>
    </citation>
    <scope>NUCLEOTIDE SEQUENCE [LARGE SCALE GENOMIC DNA]</scope>
    <source>
        <strain evidence="1">Wuqing</strain>
    </source>
</reference>